<evidence type="ECO:0000313" key="2">
    <source>
        <dbReference type="Proteomes" id="UP001597131"/>
    </source>
</evidence>
<protein>
    <submittedName>
        <fullName evidence="1">Carboxypeptidase-like regulatory domain-containing protein</fullName>
    </submittedName>
</protein>
<dbReference type="Pfam" id="PF13715">
    <property type="entry name" value="CarbopepD_reg_2"/>
    <property type="match status" value="1"/>
</dbReference>
<dbReference type="EMBL" id="JBHTLI010000003">
    <property type="protein sequence ID" value="MFD1096718.1"/>
    <property type="molecule type" value="Genomic_DNA"/>
</dbReference>
<keyword evidence="2" id="KW-1185">Reference proteome</keyword>
<dbReference type="InterPro" id="IPR008969">
    <property type="entry name" value="CarboxyPept-like_regulatory"/>
</dbReference>
<name>A0ABW3NSK1_9FLAO</name>
<sequence length="247" mass="28696">MSRNLFFLLVFFPFLMFSQEDTLLKGNIITSENDSTLINVINLTKRTGTVSAYDGYFEIRVRENDSLLFSSVQYENLKIKVTAELIEEKFLEINLKEANNRLDEVRISTDGLTGNLQKDIAKIEVYKSRVPLYTPGPDIVTRKISAMSNPMDPVGLLYGAISGEKKKLKKARGNIKRSSLVNRAYHLLRPEIFTEVLKLQRNEVMDFLHFCVEDKKMTKLVRQQQKLDLLQFFKEKLPHFIEIRRLD</sequence>
<dbReference type="SUPFAM" id="SSF49464">
    <property type="entry name" value="Carboxypeptidase regulatory domain-like"/>
    <property type="match status" value="1"/>
</dbReference>
<organism evidence="1 2">
    <name type="scientific">Salegentibacter chungangensis</name>
    <dbReference type="NCBI Taxonomy" id="1335724"/>
    <lineage>
        <taxon>Bacteria</taxon>
        <taxon>Pseudomonadati</taxon>
        <taxon>Bacteroidota</taxon>
        <taxon>Flavobacteriia</taxon>
        <taxon>Flavobacteriales</taxon>
        <taxon>Flavobacteriaceae</taxon>
        <taxon>Salegentibacter</taxon>
    </lineage>
</organism>
<dbReference type="RefSeq" id="WP_380746612.1">
    <property type="nucleotide sequence ID" value="NZ_JBHTLI010000003.1"/>
</dbReference>
<reference evidence="2" key="1">
    <citation type="journal article" date="2019" name="Int. J. Syst. Evol. Microbiol.">
        <title>The Global Catalogue of Microorganisms (GCM) 10K type strain sequencing project: providing services to taxonomists for standard genome sequencing and annotation.</title>
        <authorList>
            <consortium name="The Broad Institute Genomics Platform"/>
            <consortium name="The Broad Institute Genome Sequencing Center for Infectious Disease"/>
            <person name="Wu L."/>
            <person name="Ma J."/>
        </authorList>
    </citation>
    <scope>NUCLEOTIDE SEQUENCE [LARGE SCALE GENOMIC DNA]</scope>
    <source>
        <strain evidence="2">CCUG 64793</strain>
    </source>
</reference>
<comment type="caution">
    <text evidence="1">The sequence shown here is derived from an EMBL/GenBank/DDBJ whole genome shotgun (WGS) entry which is preliminary data.</text>
</comment>
<proteinExistence type="predicted"/>
<gene>
    <name evidence="1" type="ORF">ACFQ3Q_13225</name>
</gene>
<accession>A0ABW3NSK1</accession>
<dbReference type="Proteomes" id="UP001597131">
    <property type="component" value="Unassembled WGS sequence"/>
</dbReference>
<evidence type="ECO:0000313" key="1">
    <source>
        <dbReference type="EMBL" id="MFD1096718.1"/>
    </source>
</evidence>